<keyword evidence="3" id="KW-1185">Reference proteome</keyword>
<reference evidence="2 3" key="1">
    <citation type="journal article" date="2004" name="Science">
        <title>The genome of the diatom Thalassiosira pseudonana: ecology, evolution, and metabolism.</title>
        <authorList>
            <person name="Armbrust E.V."/>
            <person name="Berges J.A."/>
            <person name="Bowler C."/>
            <person name="Green B.R."/>
            <person name="Martinez D."/>
            <person name="Putnam N.H."/>
            <person name="Zhou S."/>
            <person name="Allen A.E."/>
            <person name="Apt K.E."/>
            <person name="Bechner M."/>
            <person name="Brzezinski M.A."/>
            <person name="Chaal B.K."/>
            <person name="Chiovitti A."/>
            <person name="Davis A.K."/>
            <person name="Demarest M.S."/>
            <person name="Detter J.C."/>
            <person name="Glavina T."/>
            <person name="Goodstein D."/>
            <person name="Hadi M.Z."/>
            <person name="Hellsten U."/>
            <person name="Hildebrand M."/>
            <person name="Jenkins B.D."/>
            <person name="Jurka J."/>
            <person name="Kapitonov V.V."/>
            <person name="Kroger N."/>
            <person name="Lau W.W."/>
            <person name="Lane T.W."/>
            <person name="Larimer F.W."/>
            <person name="Lippmeier J.C."/>
            <person name="Lucas S."/>
            <person name="Medina M."/>
            <person name="Montsant A."/>
            <person name="Obornik M."/>
            <person name="Parker M.S."/>
            <person name="Palenik B."/>
            <person name="Pazour G.J."/>
            <person name="Richardson P.M."/>
            <person name="Rynearson T.A."/>
            <person name="Saito M.A."/>
            <person name="Schwartz D.C."/>
            <person name="Thamatrakoln K."/>
            <person name="Valentin K."/>
            <person name="Vardi A."/>
            <person name="Wilkerson F.P."/>
            <person name="Rokhsar D.S."/>
        </authorList>
    </citation>
    <scope>NUCLEOTIDE SEQUENCE [LARGE SCALE GENOMIC DNA]</scope>
    <source>
        <strain evidence="2 3">CCMP1335</strain>
    </source>
</reference>
<feature type="region of interest" description="Disordered" evidence="1">
    <location>
        <begin position="83"/>
        <end position="105"/>
    </location>
</feature>
<dbReference type="PaxDb" id="35128-Thaps24412"/>
<protein>
    <submittedName>
        <fullName evidence="2">Uncharacterized protein</fullName>
    </submittedName>
</protein>
<feature type="compositionally biased region" description="Acidic residues" evidence="1">
    <location>
        <begin position="237"/>
        <end position="254"/>
    </location>
</feature>
<accession>B8C9X4</accession>
<organism evidence="2 3">
    <name type="scientific">Thalassiosira pseudonana</name>
    <name type="common">Marine diatom</name>
    <name type="synonym">Cyclotella nana</name>
    <dbReference type="NCBI Taxonomy" id="35128"/>
    <lineage>
        <taxon>Eukaryota</taxon>
        <taxon>Sar</taxon>
        <taxon>Stramenopiles</taxon>
        <taxon>Ochrophyta</taxon>
        <taxon>Bacillariophyta</taxon>
        <taxon>Coscinodiscophyceae</taxon>
        <taxon>Thalassiosirophycidae</taxon>
        <taxon>Thalassiosirales</taxon>
        <taxon>Thalassiosiraceae</taxon>
        <taxon>Thalassiosira</taxon>
    </lineage>
</organism>
<feature type="compositionally biased region" description="Basic and acidic residues" evidence="1">
    <location>
        <begin position="550"/>
        <end position="560"/>
    </location>
</feature>
<feature type="compositionally biased region" description="Polar residues" evidence="1">
    <location>
        <begin position="524"/>
        <end position="543"/>
    </location>
</feature>
<feature type="region of interest" description="Disordered" evidence="1">
    <location>
        <begin position="233"/>
        <end position="289"/>
    </location>
</feature>
<sequence>MSRRKGEFEHRTSIFEGAYRAWSHLGGLSPSDITSRPVSEIDPLVYELVGDCRLRVQLEKDAKKREAARKKAAAKLKEGAADVSDDDYSIDEEEANSTVKSDISQQYGRDGRPIYPYEPLPRSGLAHPFVQAILSPWLGPEADQEDIQLGLTTLRTWWQHRRKGESASAIAALDTEKMIGCVDGYTRHFFNLAHNLIVVDKEQPPRTLHGKLKDIEKGRTKFKKRKVPLNSIKTADSDADDDDYEGGVDEEGSDTGEWRQGGGSPSAPSTEQGYKKTSADTSLDNGPFKKRRSFLIPEGVAAAVAATNLHHESKTRRPSSVANPNNRTPPTHQLSGLTNSSGVVGPQQPNTDFMNAAAEFAIQQQFNQRLSMGGGINGMNKTGTGFNGTGAGMGGDARPSSFNPAAFVPHQMQQLIQQQQQQHQMQLQRLLLSQFATGTTSLSAAAAMLSGDALEAAQHRLVSAERWKANTTRSLENAQVEHFSASKEVDDARMYLAGLNGAAAVLQVGRDTALGLGMGAAASRNDSSGVVTNDSSTNATPANIDTAKASAREETKDKGSVVDGMSFLLSAATAGDKENGGSDE</sequence>
<feature type="compositionally biased region" description="Polar residues" evidence="1">
    <location>
        <begin position="96"/>
        <end position="105"/>
    </location>
</feature>
<feature type="compositionally biased region" description="Polar residues" evidence="1">
    <location>
        <begin position="318"/>
        <end position="338"/>
    </location>
</feature>
<dbReference type="RefSeq" id="XP_002293122.1">
    <property type="nucleotide sequence ID" value="XM_002293086.1"/>
</dbReference>
<dbReference type="KEGG" id="tps:THAPSDRAFT_24412"/>
<name>B8C9X4_THAPS</name>
<feature type="region of interest" description="Disordered" evidence="1">
    <location>
        <begin position="522"/>
        <end position="562"/>
    </location>
</feature>
<evidence type="ECO:0000313" key="3">
    <source>
        <dbReference type="Proteomes" id="UP000001449"/>
    </source>
</evidence>
<feature type="compositionally biased region" description="Acidic residues" evidence="1">
    <location>
        <begin position="83"/>
        <end position="95"/>
    </location>
</feature>
<dbReference type="EMBL" id="CM000647">
    <property type="protein sequence ID" value="EED89583.1"/>
    <property type="molecule type" value="Genomic_DNA"/>
</dbReference>
<dbReference type="HOGENOM" id="CLU_467368_0_0_1"/>
<dbReference type="GeneID" id="7449359"/>
<dbReference type="Proteomes" id="UP000001449">
    <property type="component" value="Chromosome 12"/>
</dbReference>
<dbReference type="AlphaFoldDB" id="B8C9X4"/>
<evidence type="ECO:0000313" key="2">
    <source>
        <dbReference type="EMBL" id="EED89583.1"/>
    </source>
</evidence>
<reference evidence="2 3" key="2">
    <citation type="journal article" date="2008" name="Nature">
        <title>The Phaeodactylum genome reveals the evolutionary history of diatom genomes.</title>
        <authorList>
            <person name="Bowler C."/>
            <person name="Allen A.E."/>
            <person name="Badger J.H."/>
            <person name="Grimwood J."/>
            <person name="Jabbari K."/>
            <person name="Kuo A."/>
            <person name="Maheswari U."/>
            <person name="Martens C."/>
            <person name="Maumus F."/>
            <person name="Otillar R.P."/>
            <person name="Rayko E."/>
            <person name="Salamov A."/>
            <person name="Vandepoele K."/>
            <person name="Beszteri B."/>
            <person name="Gruber A."/>
            <person name="Heijde M."/>
            <person name="Katinka M."/>
            <person name="Mock T."/>
            <person name="Valentin K."/>
            <person name="Verret F."/>
            <person name="Berges J.A."/>
            <person name="Brownlee C."/>
            <person name="Cadoret J.P."/>
            <person name="Chiovitti A."/>
            <person name="Choi C.J."/>
            <person name="Coesel S."/>
            <person name="De Martino A."/>
            <person name="Detter J.C."/>
            <person name="Durkin C."/>
            <person name="Falciatore A."/>
            <person name="Fournet J."/>
            <person name="Haruta M."/>
            <person name="Huysman M.J."/>
            <person name="Jenkins B.D."/>
            <person name="Jiroutova K."/>
            <person name="Jorgensen R.E."/>
            <person name="Joubert Y."/>
            <person name="Kaplan A."/>
            <person name="Kroger N."/>
            <person name="Kroth P.G."/>
            <person name="La Roche J."/>
            <person name="Lindquist E."/>
            <person name="Lommer M."/>
            <person name="Martin-Jezequel V."/>
            <person name="Lopez P.J."/>
            <person name="Lucas S."/>
            <person name="Mangogna M."/>
            <person name="McGinnis K."/>
            <person name="Medlin L.K."/>
            <person name="Montsant A."/>
            <person name="Oudot-Le Secq M.P."/>
            <person name="Napoli C."/>
            <person name="Obornik M."/>
            <person name="Parker M.S."/>
            <person name="Petit J.L."/>
            <person name="Porcel B.M."/>
            <person name="Poulsen N."/>
            <person name="Robison M."/>
            <person name="Rychlewski L."/>
            <person name="Rynearson T.A."/>
            <person name="Schmutz J."/>
            <person name="Shapiro H."/>
            <person name="Siaut M."/>
            <person name="Stanley M."/>
            <person name="Sussman M.R."/>
            <person name="Taylor A.R."/>
            <person name="Vardi A."/>
            <person name="von Dassow P."/>
            <person name="Vyverman W."/>
            <person name="Willis A."/>
            <person name="Wyrwicz L.S."/>
            <person name="Rokhsar D.S."/>
            <person name="Weissenbach J."/>
            <person name="Armbrust E.V."/>
            <person name="Green B.R."/>
            <person name="Van de Peer Y."/>
            <person name="Grigoriev I.V."/>
        </authorList>
    </citation>
    <scope>NUCLEOTIDE SEQUENCE [LARGE SCALE GENOMIC DNA]</scope>
    <source>
        <strain evidence="2 3">CCMP1335</strain>
    </source>
</reference>
<evidence type="ECO:0000256" key="1">
    <source>
        <dbReference type="SAM" id="MobiDB-lite"/>
    </source>
</evidence>
<proteinExistence type="predicted"/>
<feature type="region of interest" description="Disordered" evidence="1">
    <location>
        <begin position="309"/>
        <end position="338"/>
    </location>
</feature>
<gene>
    <name evidence="2" type="ORF">THAPSDRAFT_24412</name>
</gene>
<dbReference type="InParanoid" id="B8C9X4"/>